<comment type="caution">
    <text evidence="2">The sequence shown here is derived from an EMBL/GenBank/DDBJ whole genome shotgun (WGS) entry which is preliminary data.</text>
</comment>
<keyword evidence="1" id="KW-0472">Membrane</keyword>
<name>A0ABX0TAH3_9MICO</name>
<feature type="transmembrane region" description="Helical" evidence="1">
    <location>
        <begin position="82"/>
        <end position="100"/>
    </location>
</feature>
<dbReference type="EMBL" id="JAAOYO010000005">
    <property type="protein sequence ID" value="NII42558.1"/>
    <property type="molecule type" value="Genomic_DNA"/>
</dbReference>
<dbReference type="RefSeq" id="WP_166781536.1">
    <property type="nucleotide sequence ID" value="NZ_JAAOYO010000005.1"/>
</dbReference>
<evidence type="ECO:0000313" key="2">
    <source>
        <dbReference type="EMBL" id="NII42558.1"/>
    </source>
</evidence>
<dbReference type="Proteomes" id="UP001318300">
    <property type="component" value="Unassembled WGS sequence"/>
</dbReference>
<organism evidence="2 3">
    <name type="scientific">Curtobacterium salicis</name>
    <dbReference type="NCBI Taxonomy" id="1779862"/>
    <lineage>
        <taxon>Bacteria</taxon>
        <taxon>Bacillati</taxon>
        <taxon>Actinomycetota</taxon>
        <taxon>Actinomycetes</taxon>
        <taxon>Micrococcales</taxon>
        <taxon>Microbacteriaceae</taxon>
        <taxon>Curtobacterium</taxon>
    </lineage>
</organism>
<sequence length="173" mass="17716">MILGTAGASFLSIDNLLGFIGTHAIHAAAVPMVAVITALAGSAAALGGVLGRDLTRALVAVVGFVATRSPATSLHLPYPVAIVLQALVPLAFAAAGASVLLRRRGLVIVRVLAALLMGLALAWTATAFVPVALAAFLIVQAVTLLVVVILSLRPVLRLIFDVARDLWSSADVR</sequence>
<feature type="transmembrane region" description="Helical" evidence="1">
    <location>
        <begin position="107"/>
        <end position="125"/>
    </location>
</feature>
<evidence type="ECO:0000313" key="3">
    <source>
        <dbReference type="Proteomes" id="UP001318300"/>
    </source>
</evidence>
<keyword evidence="3" id="KW-1185">Reference proteome</keyword>
<evidence type="ECO:0000256" key="1">
    <source>
        <dbReference type="SAM" id="Phobius"/>
    </source>
</evidence>
<feature type="transmembrane region" description="Helical" evidence="1">
    <location>
        <begin position="28"/>
        <end position="50"/>
    </location>
</feature>
<protein>
    <submittedName>
        <fullName evidence="2">Uncharacterized protein</fullName>
    </submittedName>
</protein>
<keyword evidence="1" id="KW-0812">Transmembrane</keyword>
<reference evidence="2 3" key="1">
    <citation type="submission" date="2020-03" db="EMBL/GenBank/DDBJ databases">
        <title>Above-ground endophytic microbial communities from plants in different locations in the United States.</title>
        <authorList>
            <person name="Frank C."/>
        </authorList>
    </citation>
    <scope>NUCLEOTIDE SEQUENCE [LARGE SCALE GENOMIC DNA]</scope>
    <source>
        <strain evidence="2 3">WW7</strain>
    </source>
</reference>
<proteinExistence type="predicted"/>
<feature type="transmembrane region" description="Helical" evidence="1">
    <location>
        <begin position="131"/>
        <end position="152"/>
    </location>
</feature>
<accession>A0ABX0TAH3</accession>
<feature type="transmembrane region" description="Helical" evidence="1">
    <location>
        <begin position="57"/>
        <end position="76"/>
    </location>
</feature>
<keyword evidence="1" id="KW-1133">Transmembrane helix</keyword>
<gene>
    <name evidence="2" type="ORF">E9228_003227</name>
</gene>